<evidence type="ECO:0000313" key="3">
    <source>
        <dbReference type="EMBL" id="GIG47735.1"/>
    </source>
</evidence>
<evidence type="ECO:0000313" key="4">
    <source>
        <dbReference type="Proteomes" id="UP000660611"/>
    </source>
</evidence>
<evidence type="ECO:0000256" key="1">
    <source>
        <dbReference type="SAM" id="MobiDB-lite"/>
    </source>
</evidence>
<feature type="compositionally biased region" description="Gly residues" evidence="1">
    <location>
        <begin position="90"/>
        <end position="108"/>
    </location>
</feature>
<proteinExistence type="predicted"/>
<feature type="signal peptide" evidence="2">
    <location>
        <begin position="1"/>
        <end position="25"/>
    </location>
</feature>
<dbReference type="Proteomes" id="UP000660611">
    <property type="component" value="Unassembled WGS sequence"/>
</dbReference>
<evidence type="ECO:0000256" key="2">
    <source>
        <dbReference type="SAM" id="SignalP"/>
    </source>
</evidence>
<feature type="compositionally biased region" description="Low complexity" evidence="1">
    <location>
        <begin position="79"/>
        <end position="89"/>
    </location>
</feature>
<feature type="chain" id="PRO_5039611811" evidence="2">
    <location>
        <begin position="26"/>
        <end position="198"/>
    </location>
</feature>
<keyword evidence="4" id="KW-1185">Reference proteome</keyword>
<gene>
    <name evidence="3" type="ORF">Dsi01nite_057760</name>
</gene>
<dbReference type="AlphaFoldDB" id="A0A919PSP8"/>
<feature type="region of interest" description="Disordered" evidence="1">
    <location>
        <begin position="55"/>
        <end position="114"/>
    </location>
</feature>
<accession>A0A919PSP8</accession>
<organism evidence="3 4">
    <name type="scientific">Dactylosporangium siamense</name>
    <dbReference type="NCBI Taxonomy" id="685454"/>
    <lineage>
        <taxon>Bacteria</taxon>
        <taxon>Bacillati</taxon>
        <taxon>Actinomycetota</taxon>
        <taxon>Actinomycetes</taxon>
        <taxon>Micromonosporales</taxon>
        <taxon>Micromonosporaceae</taxon>
        <taxon>Dactylosporangium</taxon>
    </lineage>
</organism>
<dbReference type="EMBL" id="BONQ01000085">
    <property type="protein sequence ID" value="GIG47735.1"/>
    <property type="molecule type" value="Genomic_DNA"/>
</dbReference>
<comment type="caution">
    <text evidence="3">The sequence shown here is derived from an EMBL/GenBank/DDBJ whole genome shotgun (WGS) entry which is preliminary data.</text>
</comment>
<reference evidence="3" key="1">
    <citation type="submission" date="2021-01" db="EMBL/GenBank/DDBJ databases">
        <title>Whole genome shotgun sequence of Dactylosporangium siamense NBRC 106093.</title>
        <authorList>
            <person name="Komaki H."/>
            <person name="Tamura T."/>
        </authorList>
    </citation>
    <scope>NUCLEOTIDE SEQUENCE</scope>
    <source>
        <strain evidence="3">NBRC 106093</strain>
    </source>
</reference>
<protein>
    <submittedName>
        <fullName evidence="3">Uncharacterized protein</fullName>
    </submittedName>
</protein>
<keyword evidence="2" id="KW-0732">Signal</keyword>
<sequence>MAVVMTQRIGGAALAFAAVAIFATACGSSDPGAPATAASGGTDYASCLRNNGVDLPQMNASNRPTGRPDGNPSGRPTAFPSGQPRPSGSGFPGRGNGSGFPGGGGGFFGTAAPNGVDQQTWEKAQKACESLRPTAFPGGGNGNGNGGGNRDAAYRNCLTEHGVTVSGPVDQLDTADAKVAAAVTACAPLKPSPRPSAS</sequence>
<name>A0A919PSP8_9ACTN</name>